<sequence>MFSQPPLSNGLTTPVATATGENSGDEQTSISDSNSIQITPQSLVVSVFQFRLLIMAELAVAAENLSQREARMIIPCNPERAYLFLQGYTQDTITYNALWNVMDFIEPRRKEKGLCPFHSCNASFKGTSKWSINGHLRIHGGEFRQESTCAYIKYPDEIGLGSPDLSEATVQQWIPWHQLHPLQMGYVGPEINRELELHVLPHES</sequence>
<name>A0A1X7APP5_9GAMM</name>
<evidence type="ECO:0000313" key="2">
    <source>
        <dbReference type="EMBL" id="SMA50059.1"/>
    </source>
</evidence>
<feature type="region of interest" description="Disordered" evidence="1">
    <location>
        <begin position="1"/>
        <end position="33"/>
    </location>
</feature>
<gene>
    <name evidence="2" type="ORF">EHSB41UT_03850</name>
</gene>
<dbReference type="AlphaFoldDB" id="A0A1X7APP5"/>
<evidence type="ECO:0000256" key="1">
    <source>
        <dbReference type="SAM" id="MobiDB-lite"/>
    </source>
</evidence>
<dbReference type="RefSeq" id="WP_087112501.1">
    <property type="nucleotide sequence ID" value="NZ_CBCSCN010000005.1"/>
</dbReference>
<organism evidence="2 3">
    <name type="scientific">Parendozoicomonas haliclonae</name>
    <dbReference type="NCBI Taxonomy" id="1960125"/>
    <lineage>
        <taxon>Bacteria</taxon>
        <taxon>Pseudomonadati</taxon>
        <taxon>Pseudomonadota</taxon>
        <taxon>Gammaproteobacteria</taxon>
        <taxon>Oceanospirillales</taxon>
        <taxon>Endozoicomonadaceae</taxon>
        <taxon>Parendozoicomonas</taxon>
    </lineage>
</organism>
<reference evidence="2 3" key="1">
    <citation type="submission" date="2017-03" db="EMBL/GenBank/DDBJ databases">
        <authorList>
            <person name="Afonso C.L."/>
            <person name="Miller P.J."/>
            <person name="Scott M.A."/>
            <person name="Spackman E."/>
            <person name="Goraichik I."/>
            <person name="Dimitrov K.M."/>
            <person name="Suarez D.L."/>
            <person name="Swayne D.E."/>
        </authorList>
    </citation>
    <scope>NUCLEOTIDE SEQUENCE [LARGE SCALE GENOMIC DNA]</scope>
    <source>
        <strain evidence="2">SB41UT1</strain>
    </source>
</reference>
<keyword evidence="3" id="KW-1185">Reference proteome</keyword>
<dbReference type="EMBL" id="FWPT01000010">
    <property type="protein sequence ID" value="SMA50059.1"/>
    <property type="molecule type" value="Genomic_DNA"/>
</dbReference>
<protein>
    <submittedName>
        <fullName evidence="2">Uncharacterized protein</fullName>
    </submittedName>
</protein>
<evidence type="ECO:0000313" key="3">
    <source>
        <dbReference type="Proteomes" id="UP000196573"/>
    </source>
</evidence>
<accession>A0A1X7APP5</accession>
<proteinExistence type="predicted"/>
<dbReference type="Proteomes" id="UP000196573">
    <property type="component" value="Unassembled WGS sequence"/>
</dbReference>